<reference evidence="1" key="2">
    <citation type="journal article" date="2021" name="PeerJ">
        <title>Extensive microbial diversity within the chicken gut microbiome revealed by metagenomics and culture.</title>
        <authorList>
            <person name="Gilroy R."/>
            <person name="Ravi A."/>
            <person name="Getino M."/>
            <person name="Pursley I."/>
            <person name="Horton D.L."/>
            <person name="Alikhan N.F."/>
            <person name="Baker D."/>
            <person name="Gharbi K."/>
            <person name="Hall N."/>
            <person name="Watson M."/>
            <person name="Adriaenssens E.M."/>
            <person name="Foster-Nyarko E."/>
            <person name="Jarju S."/>
            <person name="Secka A."/>
            <person name="Antonio M."/>
            <person name="Oren A."/>
            <person name="Chaudhuri R.R."/>
            <person name="La Ragione R."/>
            <person name="Hildebrand F."/>
            <person name="Pallen M.J."/>
        </authorList>
    </citation>
    <scope>NUCLEOTIDE SEQUENCE</scope>
    <source>
        <strain evidence="1">ChiSjej4B22-9803</strain>
    </source>
</reference>
<evidence type="ECO:0000313" key="1">
    <source>
        <dbReference type="EMBL" id="HIU48906.1"/>
    </source>
</evidence>
<protein>
    <submittedName>
        <fullName evidence="1">Uncharacterized protein</fullName>
    </submittedName>
</protein>
<sequence length="84" mass="9800">MSKNPVAAASFDLHTLPLTPDPNRNFSFQYIRALPAAAYFQFAPNAFIFCMQQRIFQQAPAYPNIYLLHERRGQFLFSPKQDFR</sequence>
<dbReference type="Proteomes" id="UP000824111">
    <property type="component" value="Unassembled WGS sequence"/>
</dbReference>
<gene>
    <name evidence="1" type="ORF">IAB04_06045</name>
</gene>
<reference evidence="1" key="1">
    <citation type="submission" date="2020-10" db="EMBL/GenBank/DDBJ databases">
        <authorList>
            <person name="Gilroy R."/>
        </authorList>
    </citation>
    <scope>NUCLEOTIDE SEQUENCE</scope>
    <source>
        <strain evidence="1">ChiSjej4B22-9803</strain>
    </source>
</reference>
<dbReference type="EMBL" id="DVND01000157">
    <property type="protein sequence ID" value="HIU48906.1"/>
    <property type="molecule type" value="Genomic_DNA"/>
</dbReference>
<name>A0A9D1S6N8_9FIRM</name>
<dbReference type="AlphaFoldDB" id="A0A9D1S6N8"/>
<organism evidence="1 2">
    <name type="scientific">Candidatus Avimonoglobus intestinipullorum</name>
    <dbReference type="NCBI Taxonomy" id="2840699"/>
    <lineage>
        <taxon>Bacteria</taxon>
        <taxon>Bacillati</taxon>
        <taxon>Bacillota</taxon>
        <taxon>Clostridia</taxon>
        <taxon>Eubacteriales</taxon>
        <taxon>Candidatus Avimonoglobus</taxon>
    </lineage>
</organism>
<evidence type="ECO:0000313" key="2">
    <source>
        <dbReference type="Proteomes" id="UP000824111"/>
    </source>
</evidence>
<comment type="caution">
    <text evidence="1">The sequence shown here is derived from an EMBL/GenBank/DDBJ whole genome shotgun (WGS) entry which is preliminary data.</text>
</comment>
<accession>A0A9D1S6N8</accession>
<proteinExistence type="predicted"/>